<feature type="compositionally biased region" description="Polar residues" evidence="15">
    <location>
        <begin position="352"/>
        <end position="386"/>
    </location>
</feature>
<feature type="compositionally biased region" description="Basic and acidic residues" evidence="15">
    <location>
        <begin position="293"/>
        <end position="318"/>
    </location>
</feature>
<dbReference type="PANTHER" id="PTHR12977:SF4">
    <property type="entry name" value="HISTONE-LYSINE N-METHYLTRANSFERASE KMT5B"/>
    <property type="match status" value="1"/>
</dbReference>
<dbReference type="EMBL" id="JAPUFD010000008">
    <property type="protein sequence ID" value="MDI1488876.1"/>
    <property type="molecule type" value="Genomic_DNA"/>
</dbReference>
<dbReference type="SUPFAM" id="SSF82199">
    <property type="entry name" value="SET domain"/>
    <property type="match status" value="1"/>
</dbReference>
<dbReference type="PANTHER" id="PTHR12977">
    <property type="entry name" value="SUPPRESSOR OF VARIEGATION 4-20-RELATED"/>
    <property type="match status" value="1"/>
</dbReference>
<dbReference type="GO" id="GO:0005634">
    <property type="term" value="C:nucleus"/>
    <property type="evidence" value="ECO:0007669"/>
    <property type="project" value="UniProtKB-SubCell"/>
</dbReference>
<feature type="compositionally biased region" description="Polar residues" evidence="15">
    <location>
        <begin position="326"/>
        <end position="337"/>
    </location>
</feature>
<evidence type="ECO:0000256" key="6">
    <source>
        <dbReference type="ARBA" id="ARBA00022454"/>
    </source>
</evidence>
<comment type="subcellular location">
    <subcellularLocation>
        <location evidence="3">Chromosome</location>
    </subcellularLocation>
    <subcellularLocation>
        <location evidence="2">Nucleus</location>
    </subcellularLocation>
</comment>
<keyword evidence="18" id="KW-1185">Reference proteome</keyword>
<feature type="region of interest" description="Disordered" evidence="15">
    <location>
        <begin position="258"/>
        <end position="417"/>
    </location>
</feature>
<feature type="compositionally biased region" description="Basic residues" evidence="15">
    <location>
        <begin position="567"/>
        <end position="576"/>
    </location>
</feature>
<feature type="compositionally biased region" description="Basic and acidic residues" evidence="15">
    <location>
        <begin position="490"/>
        <end position="499"/>
    </location>
</feature>
<feature type="region of interest" description="Disordered" evidence="15">
    <location>
        <begin position="432"/>
        <end position="456"/>
    </location>
</feature>
<proteinExistence type="predicted"/>
<dbReference type="InterPro" id="IPR046341">
    <property type="entry name" value="SET_dom_sf"/>
</dbReference>
<dbReference type="Pfam" id="PF00856">
    <property type="entry name" value="SET"/>
    <property type="match status" value="1"/>
</dbReference>
<dbReference type="GO" id="GO:0032259">
    <property type="term" value="P:methylation"/>
    <property type="evidence" value="ECO:0007669"/>
    <property type="project" value="UniProtKB-KW"/>
</dbReference>
<evidence type="ECO:0000256" key="3">
    <source>
        <dbReference type="ARBA" id="ARBA00004286"/>
    </source>
</evidence>
<dbReference type="PROSITE" id="PS51567">
    <property type="entry name" value="SAM_MT43_SUVAR420_1"/>
    <property type="match status" value="1"/>
</dbReference>
<evidence type="ECO:0000256" key="15">
    <source>
        <dbReference type="SAM" id="MobiDB-lite"/>
    </source>
</evidence>
<gene>
    <name evidence="17" type="primary">set9</name>
    <name evidence="17" type="ORF">OHK93_008153</name>
</gene>
<dbReference type="Gene3D" id="2.170.270.10">
    <property type="entry name" value="SET domain"/>
    <property type="match status" value="1"/>
</dbReference>
<evidence type="ECO:0000259" key="16">
    <source>
        <dbReference type="PROSITE" id="PS50280"/>
    </source>
</evidence>
<dbReference type="GO" id="GO:0005694">
    <property type="term" value="C:chromosome"/>
    <property type="evidence" value="ECO:0007669"/>
    <property type="project" value="UniProtKB-SubCell"/>
</dbReference>
<dbReference type="InterPro" id="IPR001214">
    <property type="entry name" value="SET_dom"/>
</dbReference>
<dbReference type="EC" id="2.1.1.372" evidence="12"/>
<evidence type="ECO:0000256" key="8">
    <source>
        <dbReference type="ARBA" id="ARBA00022679"/>
    </source>
</evidence>
<keyword evidence="11" id="KW-0539">Nucleus</keyword>
<evidence type="ECO:0000256" key="7">
    <source>
        <dbReference type="ARBA" id="ARBA00022603"/>
    </source>
</evidence>
<dbReference type="AlphaFoldDB" id="A0AA43QPT3"/>
<evidence type="ECO:0000256" key="4">
    <source>
        <dbReference type="ARBA" id="ARBA00014232"/>
    </source>
</evidence>
<feature type="domain" description="SET" evidence="16">
    <location>
        <begin position="123"/>
        <end position="236"/>
    </location>
</feature>
<dbReference type="InterPro" id="IPR025783">
    <property type="entry name" value="Set9_fungi"/>
</dbReference>
<name>A0AA43QPT3_9LECA</name>
<accession>A0AA43QPT3</accession>
<keyword evidence="8 17" id="KW-0808">Transferase</keyword>
<keyword evidence="6" id="KW-0158">Chromosome</keyword>
<comment type="function">
    <text evidence="1">Histone methyltransferase that trimethylates 'Lys-20' of histone H4 to form H4K20me3.</text>
</comment>
<organism evidence="17 18">
    <name type="scientific">Ramalina farinacea</name>
    <dbReference type="NCBI Taxonomy" id="258253"/>
    <lineage>
        <taxon>Eukaryota</taxon>
        <taxon>Fungi</taxon>
        <taxon>Dikarya</taxon>
        <taxon>Ascomycota</taxon>
        <taxon>Pezizomycotina</taxon>
        <taxon>Lecanoromycetes</taxon>
        <taxon>OSLEUM clade</taxon>
        <taxon>Lecanoromycetidae</taxon>
        <taxon>Lecanorales</taxon>
        <taxon>Lecanorineae</taxon>
        <taxon>Ramalinaceae</taxon>
        <taxon>Ramalina</taxon>
    </lineage>
</organism>
<keyword evidence="9" id="KW-0949">S-adenosyl-L-methionine</keyword>
<evidence type="ECO:0000313" key="17">
    <source>
        <dbReference type="EMBL" id="MDI1488876.1"/>
    </source>
</evidence>
<evidence type="ECO:0000256" key="11">
    <source>
        <dbReference type="ARBA" id="ARBA00023242"/>
    </source>
</evidence>
<evidence type="ECO:0000256" key="10">
    <source>
        <dbReference type="ARBA" id="ARBA00022853"/>
    </source>
</evidence>
<protein>
    <recommendedName>
        <fullName evidence="5">Histone-lysine N-methyltransferase SET9</fullName>
        <ecNumber evidence="12">2.1.1.372</ecNumber>
    </recommendedName>
    <alternativeName>
        <fullName evidence="4">Histone-lysine N-methyltransferase set9</fullName>
    </alternativeName>
    <alternativeName>
        <fullName evidence="13">SET domain protein 9</fullName>
    </alternativeName>
</protein>
<evidence type="ECO:0000256" key="13">
    <source>
        <dbReference type="ARBA" id="ARBA00030653"/>
    </source>
</evidence>
<feature type="compositionally biased region" description="Polar residues" evidence="15">
    <location>
        <begin position="528"/>
        <end position="545"/>
    </location>
</feature>
<evidence type="ECO:0000256" key="5">
    <source>
        <dbReference type="ARBA" id="ARBA00015413"/>
    </source>
</evidence>
<feature type="region of interest" description="Disordered" evidence="15">
    <location>
        <begin position="476"/>
        <end position="547"/>
    </location>
</feature>
<feature type="compositionally biased region" description="Basic and acidic residues" evidence="15">
    <location>
        <begin position="707"/>
        <end position="733"/>
    </location>
</feature>
<feature type="compositionally biased region" description="Low complexity" evidence="15">
    <location>
        <begin position="501"/>
        <end position="513"/>
    </location>
</feature>
<dbReference type="GO" id="GO:0140943">
    <property type="term" value="F:histone H4K20 trimethyltransferase activity"/>
    <property type="evidence" value="ECO:0007669"/>
    <property type="project" value="UniProtKB-EC"/>
</dbReference>
<comment type="catalytic activity">
    <reaction evidence="14">
        <text>L-lysyl(20)-[histone H4] + 3 S-adenosyl-L-methionine = N(6),N(6),N(6)-trimethyl-L-lysyl(20)-[histone H4] + 3 S-adenosyl-L-homocysteine + 3 H(+)</text>
        <dbReference type="Rhea" id="RHEA:64456"/>
        <dbReference type="Rhea" id="RHEA-COMP:15554"/>
        <dbReference type="Rhea" id="RHEA-COMP:15998"/>
        <dbReference type="ChEBI" id="CHEBI:15378"/>
        <dbReference type="ChEBI" id="CHEBI:29969"/>
        <dbReference type="ChEBI" id="CHEBI:57856"/>
        <dbReference type="ChEBI" id="CHEBI:59789"/>
        <dbReference type="ChEBI" id="CHEBI:61961"/>
        <dbReference type="EC" id="2.1.1.372"/>
    </reaction>
</comment>
<comment type="caution">
    <text evidence="17">The sequence shown here is derived from an EMBL/GenBank/DDBJ whole genome shotgun (WGS) entry which is preliminary data.</text>
</comment>
<reference evidence="17" key="1">
    <citation type="journal article" date="2023" name="Genome Biol. Evol.">
        <title>First Whole Genome Sequence and Flow Cytometry Genome Size Data for the Lichen-Forming Fungus Ramalina farinacea (Ascomycota).</title>
        <authorList>
            <person name="Llewellyn T."/>
            <person name="Mian S."/>
            <person name="Hill R."/>
            <person name="Leitch I.J."/>
            <person name="Gaya E."/>
        </authorList>
    </citation>
    <scope>NUCLEOTIDE SEQUENCE</scope>
    <source>
        <strain evidence="17">LIQ254RAFAR</strain>
    </source>
</reference>
<evidence type="ECO:0000256" key="1">
    <source>
        <dbReference type="ARBA" id="ARBA00001984"/>
    </source>
</evidence>
<feature type="compositionally biased region" description="Low complexity" evidence="15">
    <location>
        <begin position="338"/>
        <end position="348"/>
    </location>
</feature>
<dbReference type="Gene3D" id="1.10.10.1700">
    <property type="entry name" value="Histone-lysine N-methyltransferase"/>
    <property type="match status" value="1"/>
</dbReference>
<keyword evidence="10" id="KW-0156">Chromatin regulator</keyword>
<dbReference type="SMART" id="SM00317">
    <property type="entry name" value="SET"/>
    <property type="match status" value="1"/>
</dbReference>
<feature type="region of interest" description="Disordered" evidence="15">
    <location>
        <begin position="562"/>
        <end position="586"/>
    </location>
</feature>
<dbReference type="InterPro" id="IPR039977">
    <property type="entry name" value="Suv4-20/Set9"/>
</dbReference>
<keyword evidence="7 17" id="KW-0489">Methyltransferase</keyword>
<evidence type="ECO:0000256" key="2">
    <source>
        <dbReference type="ARBA" id="ARBA00004123"/>
    </source>
</evidence>
<evidence type="ECO:0000256" key="12">
    <source>
        <dbReference type="ARBA" id="ARBA00024057"/>
    </source>
</evidence>
<dbReference type="Proteomes" id="UP001161017">
    <property type="component" value="Unassembled WGS sequence"/>
</dbReference>
<dbReference type="InterPro" id="IPR041938">
    <property type="entry name" value="Hist-Lys_N-MTase_N"/>
</dbReference>
<feature type="region of interest" description="Disordered" evidence="15">
    <location>
        <begin position="675"/>
        <end position="756"/>
    </location>
</feature>
<evidence type="ECO:0000313" key="18">
    <source>
        <dbReference type="Proteomes" id="UP001161017"/>
    </source>
</evidence>
<dbReference type="PROSITE" id="PS50280">
    <property type="entry name" value="SET"/>
    <property type="match status" value="1"/>
</dbReference>
<evidence type="ECO:0000256" key="14">
    <source>
        <dbReference type="ARBA" id="ARBA00048081"/>
    </source>
</evidence>
<dbReference type="CDD" id="cd10524">
    <property type="entry name" value="SET_Suv4-20-like"/>
    <property type="match status" value="1"/>
</dbReference>
<evidence type="ECO:0000256" key="9">
    <source>
        <dbReference type="ARBA" id="ARBA00022691"/>
    </source>
</evidence>
<sequence length="775" mass="86319">MGRHMGFELPEADSTPKDDRLTIGQLASYDDLLTNALVDNVYYWTNIKKNRSKYSGVRGIGEDEICQILLHDVIVAKNVPRAETHLLELPGLKKYHSALRSVKEKEDFRLHMRNYINIWLPDCPFEISTTNRYTITNHEAATTARKTIKEGDTIKYLCGNLVAMTPEEEASLDLNRLDFSVVLSSRKKTPSLFLGPARFANHDCRPNAKLAQVGMGMQIKAIRQIELGEEITVFYGDHYFGHGNCECLCATCESKATGGWAPRDEEPSTNLDSPASDNRMLGASSQPAAQKRPRSEIQKPSEEQEANREPVPKKAKLSEDDETKVTGLSTPPDSTQKSSSESHSINGESSDEVSNPEPQLLGPTSLNGQRLRSCATSKSRPSTISPSLFYGPSDSESQATEAPADESELEGAGQAAQQTFLDWLAGAETKMKRTQKTSLWIPSADGGRSSPAIRRPAAVPGENVFIRDLLNQSLLMKSRRHASDGVPAQEGRRHPRENMRTPSSTSSVRSPDPTNRKGTRGRPRVPYNQLSPQTQKKYQRQQANQMHGRPTNFIQRHLSSGVVPSGAKKHAGGRPRKSADLDDASDDESVIAIARSPGDYVRTRVLLTFPGSRWVDCRTCDWTWVQDHGRETRKECPRCERHSKLYGYQWPKTENGRHESEPRVMDHRTVHRFIAPGEERTEKRRGRGLIRADGDDSVTESSQAGDETDHSRSLRELRATKARELSGARRSSLDDAIQALSTREAGGKPAKGRRTREWVDIAQESLAPMEAQLNI</sequence>